<proteinExistence type="predicted"/>
<dbReference type="SUPFAM" id="SSF55154">
    <property type="entry name" value="CYTH-like phosphatases"/>
    <property type="match status" value="1"/>
</dbReference>
<evidence type="ECO:0000313" key="3">
    <source>
        <dbReference type="Proteomes" id="UP000178936"/>
    </source>
</evidence>
<dbReference type="Proteomes" id="UP000178936">
    <property type="component" value="Unassembled WGS sequence"/>
</dbReference>
<evidence type="ECO:0000259" key="1">
    <source>
        <dbReference type="PROSITE" id="PS51707"/>
    </source>
</evidence>
<protein>
    <recommendedName>
        <fullName evidence="1">CYTH domain-containing protein</fullName>
    </recommendedName>
</protein>
<organism evidence="2 3">
    <name type="scientific">Candidatus Veblenbacteria bacterium RIFOXYA2_FULL_43_9</name>
    <dbReference type="NCBI Taxonomy" id="1802425"/>
    <lineage>
        <taxon>Bacteria</taxon>
        <taxon>Candidatus Vebleniibacteriota</taxon>
    </lineage>
</organism>
<dbReference type="InterPro" id="IPR033469">
    <property type="entry name" value="CYTH-like_dom_sf"/>
</dbReference>
<dbReference type="InterPro" id="IPR023577">
    <property type="entry name" value="CYTH_domain"/>
</dbReference>
<reference evidence="2 3" key="1">
    <citation type="journal article" date="2016" name="Nat. Commun.">
        <title>Thousands of microbial genomes shed light on interconnected biogeochemical processes in an aquifer system.</title>
        <authorList>
            <person name="Anantharaman K."/>
            <person name="Brown C.T."/>
            <person name="Hug L.A."/>
            <person name="Sharon I."/>
            <person name="Castelle C.J."/>
            <person name="Probst A.J."/>
            <person name="Thomas B.C."/>
            <person name="Singh A."/>
            <person name="Wilkins M.J."/>
            <person name="Karaoz U."/>
            <person name="Brodie E.L."/>
            <person name="Williams K.H."/>
            <person name="Hubbard S.S."/>
            <person name="Banfield J.F."/>
        </authorList>
    </citation>
    <scope>NUCLEOTIDE SEQUENCE [LARGE SCALE GENOMIC DNA]</scope>
</reference>
<gene>
    <name evidence="2" type="ORF">A2226_02460</name>
</gene>
<comment type="caution">
    <text evidence="2">The sequence shown here is derived from an EMBL/GenBank/DDBJ whole genome shotgun (WGS) entry which is preliminary data.</text>
</comment>
<dbReference type="Gene3D" id="2.40.320.10">
    <property type="entry name" value="Hypothetical Protein Pfu-838710-001"/>
    <property type="match status" value="1"/>
</dbReference>
<accession>A0A1G2Q0U6</accession>
<dbReference type="Pfam" id="PF01928">
    <property type="entry name" value="CYTH"/>
    <property type="match status" value="1"/>
</dbReference>
<feature type="domain" description="CYTH" evidence="1">
    <location>
        <begin position="2"/>
        <end position="175"/>
    </location>
</feature>
<dbReference type="AlphaFoldDB" id="A0A1G2Q0U6"/>
<dbReference type="PROSITE" id="PS51707">
    <property type="entry name" value="CYTH"/>
    <property type="match status" value="1"/>
</dbReference>
<dbReference type="EMBL" id="MHTB01000055">
    <property type="protein sequence ID" value="OHA54204.1"/>
    <property type="molecule type" value="Genomic_DNA"/>
</dbReference>
<name>A0A1G2Q0U6_9BACT</name>
<evidence type="ECO:0000313" key="2">
    <source>
        <dbReference type="EMBL" id="OHA54204.1"/>
    </source>
</evidence>
<sequence>MQTEIEAKWIVSDLDIIRNKLSELKANLDQPERLMRRKPFDFPDNRLEKVGGWVRVRDEGDKITLAYKQLNDRSLHGTKEVSVEVSDFNNTCQILEAVGLEAKSYQETKRETWHYKNCEITLDTWPWIPSVVEIEVESEEAVQLVASALGFTWAEALHGSIENVYQKYYKVTESEVGHWKEITFIPVPFWLEPKRRLG</sequence>